<feature type="region of interest" description="Disordered" evidence="1">
    <location>
        <begin position="148"/>
        <end position="195"/>
    </location>
</feature>
<feature type="compositionally biased region" description="Basic residues" evidence="1">
    <location>
        <begin position="175"/>
        <end position="195"/>
    </location>
</feature>
<accession>A0A086MRD5</accession>
<proteinExistence type="predicted"/>
<keyword evidence="2" id="KW-0472">Membrane</keyword>
<dbReference type="STRING" id="1915400.FM21_34875"/>
<keyword evidence="2" id="KW-0812">Transmembrane</keyword>
<name>A0A086MRD5_9ACTN</name>
<reference evidence="3 4" key="1">
    <citation type="submission" date="2014-05" db="EMBL/GenBank/DDBJ databases">
        <title>Complete genome sequence of the Streptomyces mutabilis TRM45540.</title>
        <authorList>
            <person name="Luo X."/>
            <person name="Zhang L."/>
        </authorList>
    </citation>
    <scope>NUCLEOTIDE SEQUENCE [LARGE SCALE GENOMIC DNA]</scope>
    <source>
        <strain evidence="3 4">TRM45540</strain>
    </source>
</reference>
<dbReference type="EMBL" id="JNFQ01000007">
    <property type="protein sequence ID" value="KFG71453.1"/>
    <property type="molecule type" value="Genomic_DNA"/>
</dbReference>
<evidence type="ECO:0000256" key="1">
    <source>
        <dbReference type="SAM" id="MobiDB-lite"/>
    </source>
</evidence>
<sequence length="195" mass="22296">MRTSSTYTRHWDLETRQHELLGLDLGEGLPRTTLRYGAVIFPLWWGAWLLLFGLPLKPLIPMFLLPPLFLTYYGAKRSSMYWRRTNLLLWGVRLNYLNHGVRPIIGRGRIPAPKAGWRLRTQRLGERAPQLAEMPAFSSYFTTDGDHPDAAESCGKPAHLRPRLRMYGPDAVAKARSKSAKRRRHAARHAPKGSS</sequence>
<comment type="caution">
    <text evidence="3">The sequence shown here is derived from an EMBL/GenBank/DDBJ whole genome shotgun (WGS) entry which is preliminary data.</text>
</comment>
<gene>
    <name evidence="3" type="ORF">FM21_34875</name>
</gene>
<keyword evidence="2" id="KW-1133">Transmembrane helix</keyword>
<feature type="transmembrane region" description="Helical" evidence="2">
    <location>
        <begin position="33"/>
        <end position="52"/>
    </location>
</feature>
<protein>
    <submittedName>
        <fullName evidence="3">Uncharacterized protein</fullName>
    </submittedName>
</protein>
<evidence type="ECO:0000256" key="2">
    <source>
        <dbReference type="SAM" id="Phobius"/>
    </source>
</evidence>
<evidence type="ECO:0000313" key="4">
    <source>
        <dbReference type="Proteomes" id="UP000029095"/>
    </source>
</evidence>
<dbReference type="RefSeq" id="WP_043385930.1">
    <property type="nucleotide sequence ID" value="NZ_KN039950.1"/>
</dbReference>
<dbReference type="HOGENOM" id="CLU_1433750_0_0_11"/>
<dbReference type="Proteomes" id="UP000029095">
    <property type="component" value="Unassembled WGS sequence"/>
</dbReference>
<organism evidence="3 4">
    <name type="scientific">Streptomyces mutabilis</name>
    <dbReference type="NCBI Taxonomy" id="67332"/>
    <lineage>
        <taxon>Bacteria</taxon>
        <taxon>Bacillati</taxon>
        <taxon>Actinomycetota</taxon>
        <taxon>Actinomycetes</taxon>
        <taxon>Kitasatosporales</taxon>
        <taxon>Streptomycetaceae</taxon>
        <taxon>Streptomyces</taxon>
    </lineage>
</organism>
<evidence type="ECO:0000313" key="3">
    <source>
        <dbReference type="EMBL" id="KFG71453.1"/>
    </source>
</evidence>
<dbReference type="AlphaFoldDB" id="A0A086MRD5"/>
<keyword evidence="4" id="KW-1185">Reference proteome</keyword>